<evidence type="ECO:0008006" key="4">
    <source>
        <dbReference type="Google" id="ProtNLM"/>
    </source>
</evidence>
<reference evidence="2 3" key="1">
    <citation type="submission" date="2012-08" db="EMBL/GenBank/DDBJ databases">
        <title>The Genome Sequence of Barnesiella intestinihominis YIT 11860.</title>
        <authorList>
            <consortium name="The Broad Institute Genome Sequencing Platform"/>
            <person name="Earl A."/>
            <person name="Ward D."/>
            <person name="Feldgarden M."/>
            <person name="Gevers D."/>
            <person name="Morotomi M."/>
            <person name="Walker B."/>
            <person name="Young S.K."/>
            <person name="Zeng Q."/>
            <person name="Gargeya S."/>
            <person name="Fitzgerald M."/>
            <person name="Haas B."/>
            <person name="Abouelleil A."/>
            <person name="Alvarado L."/>
            <person name="Arachchi H.M."/>
            <person name="Berlin A.M."/>
            <person name="Chapman S.B."/>
            <person name="Goldberg J."/>
            <person name="Griggs A."/>
            <person name="Gujja S."/>
            <person name="Hansen M."/>
            <person name="Howarth C."/>
            <person name="Imamovic A."/>
            <person name="Larimer J."/>
            <person name="McCowen C."/>
            <person name="Montmayeur A."/>
            <person name="Murphy C."/>
            <person name="Neiman D."/>
            <person name="Pearson M."/>
            <person name="Priest M."/>
            <person name="Roberts A."/>
            <person name="Saif S."/>
            <person name="Shea T."/>
            <person name="Sisk P."/>
            <person name="Sykes S."/>
            <person name="Wortman J."/>
            <person name="Nusbaum C."/>
            <person name="Birren B."/>
        </authorList>
    </citation>
    <scope>NUCLEOTIDE SEQUENCE [LARGE SCALE GENOMIC DNA]</scope>
    <source>
        <strain evidence="2 3">YIT 11860</strain>
    </source>
</reference>
<keyword evidence="1" id="KW-0472">Membrane</keyword>
<dbReference type="GeneID" id="77848312"/>
<dbReference type="RefSeq" id="WP_008861499.1">
    <property type="nucleotide sequence ID" value="NZ_JH815204.1"/>
</dbReference>
<evidence type="ECO:0000256" key="1">
    <source>
        <dbReference type="SAM" id="Phobius"/>
    </source>
</evidence>
<dbReference type="OrthoDB" id="1045257at2"/>
<dbReference type="STRING" id="742726.HMPREF9448_01009"/>
<dbReference type="eggNOG" id="ENOG50317CK">
    <property type="taxonomic scope" value="Bacteria"/>
</dbReference>
<dbReference type="Pfam" id="PF16872">
    <property type="entry name" value="putAbiC"/>
    <property type="match status" value="1"/>
</dbReference>
<keyword evidence="1" id="KW-1133">Transmembrane helix</keyword>
<organism evidence="2 3">
    <name type="scientific">Barnesiella intestinihominis YIT 11860</name>
    <dbReference type="NCBI Taxonomy" id="742726"/>
    <lineage>
        <taxon>Bacteria</taxon>
        <taxon>Pseudomonadati</taxon>
        <taxon>Bacteroidota</taxon>
        <taxon>Bacteroidia</taxon>
        <taxon>Bacteroidales</taxon>
        <taxon>Barnesiellaceae</taxon>
        <taxon>Barnesiella</taxon>
    </lineage>
</organism>
<protein>
    <recommendedName>
        <fullName evidence="4">Phage abortive infection protein</fullName>
    </recommendedName>
</protein>
<feature type="transmembrane region" description="Helical" evidence="1">
    <location>
        <begin position="7"/>
        <end position="29"/>
    </location>
</feature>
<evidence type="ECO:0000313" key="2">
    <source>
        <dbReference type="EMBL" id="EJZ64531.1"/>
    </source>
</evidence>
<sequence>MKRKKNFISIGCVLWSVAVLAIVMLLVYFFQFGGNLSNDHRRWGEFGSYFASVTGLLAFLGVIYTSYKTDNRVGESEERNQMRDDRDMFFRMLDLYRQNRDTFKLNYISFLSDYEHFIGLKGFKKCVQLMEKNVCTDIILDVFLHKLKVCDFEKFDVLVKSIFSQVNTYRDFKVDNNGDPEENREIVRRCLDTYKNAITFSIEGNLTIEQYQQVLLYTTKEEQYKAVRRAMDLVYESNKSGLGAYLRTIYYLLNLIRSFDERETLVKIFRAQLSREELVLLFFNAVSSKSNRDVIHLMVDNDMFNNLNLEDLYFVSGSTKDEKIKNIFSLFDEEQI</sequence>
<dbReference type="AlphaFoldDB" id="K0X1X6"/>
<proteinExistence type="predicted"/>
<comment type="caution">
    <text evidence="2">The sequence shown here is derived from an EMBL/GenBank/DDBJ whole genome shotgun (WGS) entry which is preliminary data.</text>
</comment>
<keyword evidence="3" id="KW-1185">Reference proteome</keyword>
<feature type="transmembrane region" description="Helical" evidence="1">
    <location>
        <begin position="49"/>
        <end position="67"/>
    </location>
</feature>
<keyword evidence="1" id="KW-0812">Transmembrane</keyword>
<gene>
    <name evidence="2" type="ORF">HMPREF9448_01009</name>
</gene>
<accession>K0X1X6</accession>
<name>K0X1X6_9BACT</name>
<evidence type="ECO:0000313" key="3">
    <source>
        <dbReference type="Proteomes" id="UP000006044"/>
    </source>
</evidence>
<dbReference type="Proteomes" id="UP000006044">
    <property type="component" value="Unassembled WGS sequence"/>
</dbReference>
<dbReference type="EMBL" id="ADLE01000008">
    <property type="protein sequence ID" value="EJZ64531.1"/>
    <property type="molecule type" value="Genomic_DNA"/>
</dbReference>
<dbReference type="InterPro" id="IPR031709">
    <property type="entry name" value="PutAbiC"/>
</dbReference>
<dbReference type="HOGENOM" id="CLU_747341_0_0_10"/>